<dbReference type="PANTHER" id="PTHR47737">
    <property type="entry name" value="GLYCINE BETAINE/PROLINE BETAINE TRANSPORT SYSTEM PERMEASE PROTEIN PROW"/>
    <property type="match status" value="1"/>
</dbReference>
<keyword evidence="8" id="KW-1185">Reference proteome</keyword>
<evidence type="ECO:0000259" key="6">
    <source>
        <dbReference type="Pfam" id="PF04069"/>
    </source>
</evidence>
<dbReference type="OrthoDB" id="9787902at2"/>
<evidence type="ECO:0000313" key="7">
    <source>
        <dbReference type="EMBL" id="TCL58386.1"/>
    </source>
</evidence>
<dbReference type="CDD" id="cd13639">
    <property type="entry name" value="PBP2_OpuAC_like"/>
    <property type="match status" value="1"/>
</dbReference>
<evidence type="ECO:0000256" key="3">
    <source>
        <dbReference type="ARBA" id="ARBA00022475"/>
    </source>
</evidence>
<dbReference type="Gene3D" id="3.40.190.100">
    <property type="entry name" value="Glycine betaine-binding periplasmic protein, domain 2"/>
    <property type="match status" value="1"/>
</dbReference>
<dbReference type="InterPro" id="IPR007210">
    <property type="entry name" value="ABC_Gly_betaine_transp_sub-bd"/>
</dbReference>
<keyword evidence="2" id="KW-0813">Transport</keyword>
<evidence type="ECO:0000313" key="8">
    <source>
        <dbReference type="Proteomes" id="UP000295718"/>
    </source>
</evidence>
<dbReference type="SUPFAM" id="SSF53850">
    <property type="entry name" value="Periplasmic binding protein-like II"/>
    <property type="match status" value="1"/>
</dbReference>
<name>A0A4R1QZH4_9FIRM</name>
<comment type="subcellular location">
    <subcellularLocation>
        <location evidence="1">Cell membrane</location>
    </subcellularLocation>
</comment>
<sequence length="288" mass="31473">MLKKTTLMLVSALLIAVAVTGCGRTEDIDAKGTVKLAYVNWAEGIAMTNLAAAVLEEKMGYKVELTMADAAPVFTSVATGNTDAFLDVWLPVTHESYIEKYGDEMVDMGVSYENALLGLIVPSYVEIDSIEELNANKDIFDGEIVGIDAGAGLMAAAEKAVEEYALDYKLLTGSGPTMTAALGKAIDANSPIVVTGWAPHWKFAKWDLKVLEDPKGVFGEVENIHKYSRKGLEEDMPEVTAFLKKFKMTEVELGDLMGVIEEYDGEPLDAAHSWMNDNEDLINEWINF</sequence>
<keyword evidence="5" id="KW-0732">Signal</keyword>
<evidence type="ECO:0000256" key="4">
    <source>
        <dbReference type="ARBA" id="ARBA00023136"/>
    </source>
</evidence>
<evidence type="ECO:0000256" key="5">
    <source>
        <dbReference type="SAM" id="SignalP"/>
    </source>
</evidence>
<feature type="signal peptide" evidence="5">
    <location>
        <begin position="1"/>
        <end position="20"/>
    </location>
</feature>
<keyword evidence="3" id="KW-1003">Cell membrane</keyword>
<protein>
    <submittedName>
        <fullName evidence="7">Glycine betaine/proline transport system substrate-binding protein</fullName>
    </submittedName>
</protein>
<dbReference type="Gene3D" id="3.10.105.10">
    <property type="entry name" value="Dipeptide-binding Protein, Domain 3"/>
    <property type="match status" value="2"/>
</dbReference>
<comment type="caution">
    <text evidence="7">The sequence shown here is derived from an EMBL/GenBank/DDBJ whole genome shotgun (WGS) entry which is preliminary data.</text>
</comment>
<dbReference type="RefSeq" id="WP_031390168.1">
    <property type="nucleotide sequence ID" value="NZ_JPNB01000001.1"/>
</dbReference>
<dbReference type="STRING" id="1469948.GCA_000732725_01451"/>
<feature type="chain" id="PRO_5038971216" evidence="5">
    <location>
        <begin position="21"/>
        <end position="288"/>
    </location>
</feature>
<accession>A0A4R1QZH4</accession>
<organism evidence="7 8">
    <name type="scientific">Kineothrix alysoides</name>
    <dbReference type="NCBI Taxonomy" id="1469948"/>
    <lineage>
        <taxon>Bacteria</taxon>
        <taxon>Bacillati</taxon>
        <taxon>Bacillota</taxon>
        <taxon>Clostridia</taxon>
        <taxon>Lachnospirales</taxon>
        <taxon>Lachnospiraceae</taxon>
        <taxon>Kineothrix</taxon>
    </lineage>
</organism>
<dbReference type="GO" id="GO:0015226">
    <property type="term" value="F:carnitine transmembrane transporter activity"/>
    <property type="evidence" value="ECO:0007669"/>
    <property type="project" value="TreeGrafter"/>
</dbReference>
<feature type="domain" description="ABC-type glycine betaine transport system substrate-binding" evidence="6">
    <location>
        <begin position="33"/>
        <end position="276"/>
    </location>
</feature>
<dbReference type="AlphaFoldDB" id="A0A4R1QZH4"/>
<dbReference type="PANTHER" id="PTHR47737:SF1">
    <property type="entry name" value="GLYCINE BETAINE_PROLINE BETAINE TRANSPORT SYSTEM PERMEASE PROTEIN PROW"/>
    <property type="match status" value="1"/>
</dbReference>
<dbReference type="EMBL" id="SLUO01000006">
    <property type="protein sequence ID" value="TCL58386.1"/>
    <property type="molecule type" value="Genomic_DNA"/>
</dbReference>
<dbReference type="PROSITE" id="PS51257">
    <property type="entry name" value="PROKAR_LIPOPROTEIN"/>
    <property type="match status" value="1"/>
</dbReference>
<dbReference type="Proteomes" id="UP000295718">
    <property type="component" value="Unassembled WGS sequence"/>
</dbReference>
<proteinExistence type="predicted"/>
<keyword evidence="4" id="KW-0472">Membrane</keyword>
<evidence type="ECO:0000256" key="1">
    <source>
        <dbReference type="ARBA" id="ARBA00004236"/>
    </source>
</evidence>
<dbReference type="GO" id="GO:0005275">
    <property type="term" value="F:amine transmembrane transporter activity"/>
    <property type="evidence" value="ECO:0007669"/>
    <property type="project" value="TreeGrafter"/>
</dbReference>
<gene>
    <name evidence="7" type="ORF">EDD76_10639</name>
</gene>
<evidence type="ECO:0000256" key="2">
    <source>
        <dbReference type="ARBA" id="ARBA00022448"/>
    </source>
</evidence>
<dbReference type="GO" id="GO:0031460">
    <property type="term" value="P:glycine betaine transport"/>
    <property type="evidence" value="ECO:0007669"/>
    <property type="project" value="TreeGrafter"/>
</dbReference>
<dbReference type="Pfam" id="PF04069">
    <property type="entry name" value="OpuAC"/>
    <property type="match status" value="1"/>
</dbReference>
<dbReference type="GO" id="GO:0015871">
    <property type="term" value="P:choline transport"/>
    <property type="evidence" value="ECO:0007669"/>
    <property type="project" value="TreeGrafter"/>
</dbReference>
<dbReference type="GO" id="GO:0043190">
    <property type="term" value="C:ATP-binding cassette (ABC) transporter complex"/>
    <property type="evidence" value="ECO:0007669"/>
    <property type="project" value="InterPro"/>
</dbReference>
<reference evidence="7 8" key="1">
    <citation type="submission" date="2019-03" db="EMBL/GenBank/DDBJ databases">
        <title>Genomic Encyclopedia of Type Strains, Phase IV (KMG-IV): sequencing the most valuable type-strain genomes for metagenomic binning, comparative biology and taxonomic classification.</title>
        <authorList>
            <person name="Goeker M."/>
        </authorList>
    </citation>
    <scope>NUCLEOTIDE SEQUENCE [LARGE SCALE GENOMIC DNA]</scope>
    <source>
        <strain evidence="7 8">DSM 100556</strain>
    </source>
</reference>